<comment type="caution">
    <text evidence="2">The sequence shown here is derived from an EMBL/GenBank/DDBJ whole genome shotgun (WGS) entry which is preliminary data.</text>
</comment>
<reference evidence="2" key="1">
    <citation type="submission" date="2021-01" db="EMBL/GenBank/DDBJ databases">
        <title>Phytophthora aleatoria, a newly-described species from Pinus radiata is distinct from Phytophthora cactorum isolates based on comparative genomics.</title>
        <authorList>
            <person name="Mcdougal R."/>
            <person name="Panda P."/>
            <person name="Williams N."/>
            <person name="Studholme D.J."/>
        </authorList>
    </citation>
    <scope>NUCLEOTIDE SEQUENCE</scope>
    <source>
        <strain evidence="2">NZFS 3830</strain>
    </source>
</reference>
<gene>
    <name evidence="2" type="ORF">JG687_00017579</name>
</gene>
<feature type="region of interest" description="Disordered" evidence="1">
    <location>
        <begin position="1"/>
        <end position="30"/>
    </location>
</feature>
<sequence length="127" mass="14506">EEEWVDSTAETAGTRSRHSKQGGSEGLSTFGVFRATSKTTSRSRYLRHRYNDLSSNIGRAWRSSWTISRSKRTRASMSARTIPWLSRTTLFTRMDERSPCCRLSGRTTEIRISARIRGSTNQVGRQE</sequence>
<name>A0A8T1TMX7_9STRA</name>
<dbReference type="EMBL" id="JAENGZ010002092">
    <property type="protein sequence ID" value="KAG6944914.1"/>
    <property type="molecule type" value="Genomic_DNA"/>
</dbReference>
<dbReference type="AlphaFoldDB" id="A0A8T1TMX7"/>
<evidence type="ECO:0000256" key="1">
    <source>
        <dbReference type="SAM" id="MobiDB-lite"/>
    </source>
</evidence>
<feature type="non-terminal residue" evidence="2">
    <location>
        <position position="127"/>
    </location>
</feature>
<dbReference type="Proteomes" id="UP000688947">
    <property type="component" value="Unassembled WGS sequence"/>
</dbReference>
<accession>A0A8T1TMX7</accession>
<evidence type="ECO:0000313" key="2">
    <source>
        <dbReference type="EMBL" id="KAG6944914.1"/>
    </source>
</evidence>
<proteinExistence type="predicted"/>
<evidence type="ECO:0000313" key="3">
    <source>
        <dbReference type="Proteomes" id="UP000688947"/>
    </source>
</evidence>
<organism evidence="2 3">
    <name type="scientific">Phytophthora cactorum</name>
    <dbReference type="NCBI Taxonomy" id="29920"/>
    <lineage>
        <taxon>Eukaryota</taxon>
        <taxon>Sar</taxon>
        <taxon>Stramenopiles</taxon>
        <taxon>Oomycota</taxon>
        <taxon>Peronosporomycetes</taxon>
        <taxon>Peronosporales</taxon>
        <taxon>Peronosporaceae</taxon>
        <taxon>Phytophthora</taxon>
    </lineage>
</organism>
<protein>
    <submittedName>
        <fullName evidence="2">Uncharacterized protein</fullName>
    </submittedName>
</protein>